<protein>
    <submittedName>
        <fullName evidence="3">DNA-processing protein DprA</fullName>
    </submittedName>
</protein>
<dbReference type="AlphaFoldDB" id="A0A9X3JG34"/>
<comment type="similarity">
    <text evidence="1">Belongs to the DprA/Smf family.</text>
</comment>
<evidence type="ECO:0000256" key="1">
    <source>
        <dbReference type="ARBA" id="ARBA00006525"/>
    </source>
</evidence>
<sequence>MLTKTEEADRDQILIYLSEYGGLTYEDTVWCFSVEDDAVFRTRLQHILTKQGNKWVNFTRKYPWEFFLDLYEEHQIVPITINDPRYPLYLSEIYQPPLVLFSQGKLTLLDQPALSVVGSRQLSTYGKNLIHKLVPALAQKLIIVSGMAAGADSQAHLSTIHAHGQTIGVIGTGLTNVYPRHNGDLQAYMGKHQLLVSPLPNLADVRKWHFPYRNRVIAGLSQGCLVVQAAKRSGSLITANYALQENRNVYASPASLFAQECLGNLELIQAGAKLVCQPSDILEDYI</sequence>
<dbReference type="SUPFAM" id="SSF102405">
    <property type="entry name" value="MCP/YpsA-like"/>
    <property type="match status" value="1"/>
</dbReference>
<reference evidence="3" key="1">
    <citation type="submission" date="2022-12" db="EMBL/GenBank/DDBJ databases">
        <title>Description and comparative metabolic analysis of Aerococcus sp. nov., isolated from the feces of a pig.</title>
        <authorList>
            <person name="Chang Y.-H."/>
        </authorList>
    </citation>
    <scope>NUCLEOTIDE SEQUENCE</scope>
    <source>
        <strain evidence="3">YH-aer222</strain>
    </source>
</reference>
<evidence type="ECO:0000259" key="2">
    <source>
        <dbReference type="Pfam" id="PF02481"/>
    </source>
</evidence>
<dbReference type="NCBIfam" id="TIGR00732">
    <property type="entry name" value="dprA"/>
    <property type="match status" value="1"/>
</dbReference>
<dbReference type="GO" id="GO:0009294">
    <property type="term" value="P:DNA-mediated transformation"/>
    <property type="evidence" value="ECO:0007669"/>
    <property type="project" value="InterPro"/>
</dbReference>
<feature type="domain" description="Smf/DprA SLOG" evidence="2">
    <location>
        <begin position="79"/>
        <end position="284"/>
    </location>
</feature>
<dbReference type="PANTHER" id="PTHR43022">
    <property type="entry name" value="PROTEIN SMF"/>
    <property type="match status" value="1"/>
</dbReference>
<evidence type="ECO:0000313" key="3">
    <source>
        <dbReference type="EMBL" id="MCZ0725084.1"/>
    </source>
</evidence>
<dbReference type="EMBL" id="JAPRFR010000001">
    <property type="protein sequence ID" value="MCZ0725084.1"/>
    <property type="molecule type" value="Genomic_DNA"/>
</dbReference>
<accession>A0A9X3JG34</accession>
<evidence type="ECO:0000313" key="4">
    <source>
        <dbReference type="Proteomes" id="UP001146670"/>
    </source>
</evidence>
<dbReference type="Pfam" id="PF02481">
    <property type="entry name" value="DNA_processg_A"/>
    <property type="match status" value="1"/>
</dbReference>
<dbReference type="Proteomes" id="UP001146670">
    <property type="component" value="Unassembled WGS sequence"/>
</dbReference>
<keyword evidence="4" id="KW-1185">Reference proteome</keyword>
<name>A0A9X3JG34_9LACT</name>
<dbReference type="InterPro" id="IPR057666">
    <property type="entry name" value="DrpA_SLOG"/>
</dbReference>
<dbReference type="RefSeq" id="WP_268751412.1">
    <property type="nucleotide sequence ID" value="NZ_JAPRFQ010000001.1"/>
</dbReference>
<gene>
    <name evidence="3" type="primary">dprA</name>
    <name evidence="3" type="ORF">OW157_00705</name>
</gene>
<proteinExistence type="inferred from homology"/>
<organism evidence="3 4">
    <name type="scientific">Aerococcus kribbianus</name>
    <dbReference type="NCBI Taxonomy" id="2999064"/>
    <lineage>
        <taxon>Bacteria</taxon>
        <taxon>Bacillati</taxon>
        <taxon>Bacillota</taxon>
        <taxon>Bacilli</taxon>
        <taxon>Lactobacillales</taxon>
        <taxon>Aerococcaceae</taxon>
        <taxon>Aerococcus</taxon>
    </lineage>
</organism>
<comment type="caution">
    <text evidence="3">The sequence shown here is derived from an EMBL/GenBank/DDBJ whole genome shotgun (WGS) entry which is preliminary data.</text>
</comment>
<dbReference type="InterPro" id="IPR003488">
    <property type="entry name" value="DprA"/>
</dbReference>
<dbReference type="PANTHER" id="PTHR43022:SF1">
    <property type="entry name" value="PROTEIN SMF"/>
    <property type="match status" value="1"/>
</dbReference>
<dbReference type="Gene3D" id="3.40.50.450">
    <property type="match status" value="1"/>
</dbReference>